<dbReference type="SUPFAM" id="SSF55166">
    <property type="entry name" value="Hedgehog/DD-peptidase"/>
    <property type="match status" value="1"/>
</dbReference>
<evidence type="ECO:0000313" key="1">
    <source>
        <dbReference type="EMBL" id="GAA5137455.1"/>
    </source>
</evidence>
<proteinExistence type="predicted"/>
<dbReference type="EMBL" id="BAABIA010000003">
    <property type="protein sequence ID" value="GAA5137455.1"/>
    <property type="molecule type" value="Genomic_DNA"/>
</dbReference>
<name>A0ABP9NYX7_9BACT</name>
<evidence type="ECO:0000313" key="2">
    <source>
        <dbReference type="Proteomes" id="UP001499852"/>
    </source>
</evidence>
<protein>
    <recommendedName>
        <fullName evidence="3">D-alanyl-D-alanine carboxypeptidase-like protein</fullName>
    </recommendedName>
</protein>
<keyword evidence="2" id="KW-1185">Reference proteome</keyword>
<gene>
    <name evidence="1" type="ORF">GCM10023213_14170</name>
</gene>
<reference evidence="2" key="1">
    <citation type="journal article" date="2019" name="Int. J. Syst. Evol. Microbiol.">
        <title>The Global Catalogue of Microorganisms (GCM) 10K type strain sequencing project: providing services to taxonomists for standard genome sequencing and annotation.</title>
        <authorList>
            <consortium name="The Broad Institute Genomics Platform"/>
            <consortium name="The Broad Institute Genome Sequencing Center for Infectious Disease"/>
            <person name="Wu L."/>
            <person name="Ma J."/>
        </authorList>
    </citation>
    <scope>NUCLEOTIDE SEQUENCE [LARGE SCALE GENOMIC DNA]</scope>
    <source>
        <strain evidence="2">JCM 18053</strain>
    </source>
</reference>
<accession>A0ABP9NYX7</accession>
<organism evidence="1 2">
    <name type="scientific">Prosthecobacter algae</name>
    <dbReference type="NCBI Taxonomy" id="1144682"/>
    <lineage>
        <taxon>Bacteria</taxon>
        <taxon>Pseudomonadati</taxon>
        <taxon>Verrucomicrobiota</taxon>
        <taxon>Verrucomicrobiia</taxon>
        <taxon>Verrucomicrobiales</taxon>
        <taxon>Verrucomicrobiaceae</taxon>
        <taxon>Prosthecobacter</taxon>
    </lineage>
</organism>
<evidence type="ECO:0008006" key="3">
    <source>
        <dbReference type="Google" id="ProtNLM"/>
    </source>
</evidence>
<sequence>MKTQDIINMQRKIGATPDGFWGPQSIAKLAAYLRKLMPKVNPWPKPNQAALTAFYGKPGDESRLVNLNVTGLGVKYEGKAVKTIRCHERVAESLYRVIVDLSKTHPQILAKFDGCYNDRPMRTSSLPSLHARGAATDWNQAQNGLKMHWPTVAVMPLEVMEAFAREGWKSLGALIARDAMHFEATS</sequence>
<dbReference type="RefSeq" id="WP_345735678.1">
    <property type="nucleotide sequence ID" value="NZ_BAABIA010000003.1"/>
</dbReference>
<dbReference type="Proteomes" id="UP001499852">
    <property type="component" value="Unassembled WGS sequence"/>
</dbReference>
<comment type="caution">
    <text evidence="1">The sequence shown here is derived from an EMBL/GenBank/DDBJ whole genome shotgun (WGS) entry which is preliminary data.</text>
</comment>
<dbReference type="InterPro" id="IPR009045">
    <property type="entry name" value="Zn_M74/Hedgehog-like"/>
</dbReference>